<sequence length="130" mass="15102">IFIFEPFNFNQTTLITSYGLINFLLCFSFFVSISMASFIIVTDSYYRIILIAAFISIILSAIPIFFISEVTSQQFFIVYIMWCVILITLVTELHTLKQSYDNILKICVGCLLFVFIAIFTIVHFKYEARL</sequence>
<feature type="non-terminal residue" evidence="2">
    <location>
        <position position="1"/>
    </location>
</feature>
<keyword evidence="1" id="KW-1133">Transmembrane helix</keyword>
<name>A0A4Q9VYT0_STALU</name>
<comment type="caution">
    <text evidence="2">The sequence shown here is derived from an EMBL/GenBank/DDBJ whole genome shotgun (WGS) entry which is preliminary data.</text>
</comment>
<protein>
    <submittedName>
        <fullName evidence="2">Uncharacterized protein</fullName>
    </submittedName>
</protein>
<feature type="transmembrane region" description="Helical" evidence="1">
    <location>
        <begin position="103"/>
        <end position="124"/>
    </location>
</feature>
<feature type="transmembrane region" description="Helical" evidence="1">
    <location>
        <begin position="20"/>
        <end position="41"/>
    </location>
</feature>
<feature type="non-terminal residue" evidence="2">
    <location>
        <position position="130"/>
    </location>
</feature>
<evidence type="ECO:0000256" key="1">
    <source>
        <dbReference type="SAM" id="Phobius"/>
    </source>
</evidence>
<evidence type="ECO:0000313" key="3">
    <source>
        <dbReference type="Proteomes" id="UP000293637"/>
    </source>
</evidence>
<accession>A0A4Q9VYT0</accession>
<evidence type="ECO:0000313" key="2">
    <source>
        <dbReference type="EMBL" id="TBW67701.1"/>
    </source>
</evidence>
<feature type="transmembrane region" description="Helical" evidence="1">
    <location>
        <begin position="73"/>
        <end position="91"/>
    </location>
</feature>
<dbReference type="Proteomes" id="UP000293637">
    <property type="component" value="Unassembled WGS sequence"/>
</dbReference>
<keyword evidence="1" id="KW-0472">Membrane</keyword>
<feature type="transmembrane region" description="Helical" evidence="1">
    <location>
        <begin position="48"/>
        <end position="67"/>
    </location>
</feature>
<proteinExistence type="predicted"/>
<dbReference type="AlphaFoldDB" id="A0A4Q9VYT0"/>
<organism evidence="2 3">
    <name type="scientific">Staphylococcus lugdunensis</name>
    <dbReference type="NCBI Taxonomy" id="28035"/>
    <lineage>
        <taxon>Bacteria</taxon>
        <taxon>Bacillati</taxon>
        <taxon>Bacillota</taxon>
        <taxon>Bacilli</taxon>
        <taxon>Bacillales</taxon>
        <taxon>Staphylococcaceae</taxon>
        <taxon>Staphylococcus</taxon>
    </lineage>
</organism>
<gene>
    <name evidence="2" type="ORF">EQ812_14630</name>
</gene>
<keyword evidence="1" id="KW-0812">Transmembrane</keyword>
<reference evidence="2 3" key="1">
    <citation type="journal article" date="2019" name="Sci. Transl. Med.">
        <title>Quorum sensing between bacterial species on the skin protects against epidermal injury in atopic dermatitis.</title>
        <authorList>
            <person name="Williams M.R."/>
        </authorList>
    </citation>
    <scope>NUCLEOTIDE SEQUENCE [LARGE SCALE GENOMIC DNA]</scope>
    <source>
        <strain evidence="2 3">E7</strain>
    </source>
</reference>
<dbReference type="EMBL" id="SCHB01000436">
    <property type="protein sequence ID" value="TBW67701.1"/>
    <property type="molecule type" value="Genomic_DNA"/>
</dbReference>